<dbReference type="SUPFAM" id="SSF52540">
    <property type="entry name" value="P-loop containing nucleoside triphosphate hydrolases"/>
    <property type="match status" value="1"/>
</dbReference>
<dbReference type="AlphaFoldDB" id="A0A6B2LX06"/>
<dbReference type="PRINTS" id="PR00449">
    <property type="entry name" value="RASTRNSFRMNG"/>
</dbReference>
<dbReference type="GO" id="GO:0003924">
    <property type="term" value="F:GTPase activity"/>
    <property type="evidence" value="ECO:0007669"/>
    <property type="project" value="InterPro"/>
</dbReference>
<dbReference type="InterPro" id="IPR020849">
    <property type="entry name" value="Small_GTPase_Ras-type"/>
</dbReference>
<dbReference type="GO" id="GO:0005525">
    <property type="term" value="F:GTP binding"/>
    <property type="evidence" value="ECO:0007669"/>
    <property type="project" value="UniProtKB-KW"/>
</dbReference>
<sequence>MCGPTAVGKTPFVIRYIQNHFLEEYDPTIEDSYRKQTTVDGEACLLDILDTSGLDEWVSALRGPIKVV</sequence>
<evidence type="ECO:0000256" key="1">
    <source>
        <dbReference type="ARBA" id="ARBA00022741"/>
    </source>
</evidence>
<reference evidence="3" key="1">
    <citation type="journal article" date="2020" name="J. Eukaryot. Microbiol.">
        <title>De novo Sequencing, Assembly and Annotation of the Transcriptome for the Free-Living Testate Amoeba Arcella intermedia.</title>
        <authorList>
            <person name="Ribeiro G.M."/>
            <person name="Porfirio-Sousa A.L."/>
            <person name="Maurer-Alcala X.X."/>
            <person name="Katz L.A."/>
            <person name="Lahr D.J.G."/>
        </authorList>
    </citation>
    <scope>NUCLEOTIDE SEQUENCE</scope>
</reference>
<evidence type="ECO:0008006" key="4">
    <source>
        <dbReference type="Google" id="ProtNLM"/>
    </source>
</evidence>
<name>A0A6B2LX06_9EUKA</name>
<protein>
    <recommendedName>
        <fullName evidence="4">Small monomeric GTPase</fullName>
    </recommendedName>
</protein>
<organism evidence="3">
    <name type="scientific">Arcella intermedia</name>
    <dbReference type="NCBI Taxonomy" id="1963864"/>
    <lineage>
        <taxon>Eukaryota</taxon>
        <taxon>Amoebozoa</taxon>
        <taxon>Tubulinea</taxon>
        <taxon>Elardia</taxon>
        <taxon>Arcellinida</taxon>
        <taxon>Sphaerothecina</taxon>
        <taxon>Arcellidae</taxon>
        <taxon>Arcella</taxon>
    </lineage>
</organism>
<dbReference type="PANTHER" id="PTHR24070">
    <property type="entry name" value="RAS, DI-RAS, AND RHEB FAMILY MEMBERS OF SMALL GTPASE SUPERFAMILY"/>
    <property type="match status" value="1"/>
</dbReference>
<keyword evidence="2" id="KW-0342">GTP-binding</keyword>
<evidence type="ECO:0000256" key="2">
    <source>
        <dbReference type="ARBA" id="ARBA00023134"/>
    </source>
</evidence>
<dbReference type="InterPro" id="IPR027417">
    <property type="entry name" value="P-loop_NTPase"/>
</dbReference>
<dbReference type="InterPro" id="IPR001806">
    <property type="entry name" value="Small_GTPase"/>
</dbReference>
<proteinExistence type="predicted"/>
<keyword evidence="1" id="KW-0547">Nucleotide-binding</keyword>
<dbReference type="SMART" id="SM00173">
    <property type="entry name" value="RAS"/>
    <property type="match status" value="1"/>
</dbReference>
<dbReference type="Pfam" id="PF00071">
    <property type="entry name" value="Ras"/>
    <property type="match status" value="1"/>
</dbReference>
<dbReference type="PROSITE" id="PS51421">
    <property type="entry name" value="RAS"/>
    <property type="match status" value="1"/>
</dbReference>
<accession>A0A6B2LX06</accession>
<dbReference type="EMBL" id="GIBP01012426">
    <property type="protein sequence ID" value="NDV41395.1"/>
    <property type="molecule type" value="Transcribed_RNA"/>
</dbReference>
<evidence type="ECO:0000313" key="3">
    <source>
        <dbReference type="EMBL" id="NDV41395.1"/>
    </source>
</evidence>
<dbReference type="GO" id="GO:0007165">
    <property type="term" value="P:signal transduction"/>
    <property type="evidence" value="ECO:0007669"/>
    <property type="project" value="InterPro"/>
</dbReference>
<dbReference type="Gene3D" id="3.40.50.300">
    <property type="entry name" value="P-loop containing nucleotide triphosphate hydrolases"/>
    <property type="match status" value="1"/>
</dbReference>
<dbReference type="GO" id="GO:0016020">
    <property type="term" value="C:membrane"/>
    <property type="evidence" value="ECO:0007669"/>
    <property type="project" value="InterPro"/>
</dbReference>